<feature type="region of interest" description="Disordered" evidence="1">
    <location>
        <begin position="176"/>
        <end position="198"/>
    </location>
</feature>
<sequence length="283" mass="30005">MQPLYNIFFAGEVLEGHEKAEVRARLAKLFNAGEATLEKLFSGKPQLVKRECDKPTALKYKQAMERAGARPVIKAVPASQAADAAQPAPRPAAAVGAQQQPAAQKKLSMAERIAALAEAPDITISKPEPETPPAPEVDPETGLSLAPAGTHLLSAEERQQAVVAEVEVDISDLATEGDYGRLSSEPPPAPPAPDTSHMDMGAVGETIPTLPSNVTPITPDTSAIDLSPAGTDFSDCSSVDEEFPELDLTHMAVAPEGSDVLEAQYRRRHDEAAPNTDHLSVQR</sequence>
<dbReference type="Proteomes" id="UP000298050">
    <property type="component" value="Unassembled WGS sequence"/>
</dbReference>
<name>A0A4Z0LXC5_9GAMM</name>
<dbReference type="OrthoDB" id="6402943at2"/>
<accession>A0A4Z0LXC5</accession>
<comment type="caution">
    <text evidence="2">The sequence shown here is derived from an EMBL/GenBank/DDBJ whole genome shotgun (WGS) entry which is preliminary data.</text>
</comment>
<evidence type="ECO:0000313" key="3">
    <source>
        <dbReference type="Proteomes" id="UP000298050"/>
    </source>
</evidence>
<proteinExistence type="predicted"/>
<dbReference type="AlphaFoldDB" id="A0A4Z0LXC5"/>
<dbReference type="EMBL" id="SRLE01000012">
    <property type="protein sequence ID" value="TGD71939.1"/>
    <property type="molecule type" value="Genomic_DNA"/>
</dbReference>
<feature type="compositionally biased region" description="Low complexity" evidence="1">
    <location>
        <begin position="80"/>
        <end position="104"/>
    </location>
</feature>
<protein>
    <submittedName>
        <fullName evidence="2">Uncharacterized protein</fullName>
    </submittedName>
</protein>
<evidence type="ECO:0000256" key="1">
    <source>
        <dbReference type="SAM" id="MobiDB-lite"/>
    </source>
</evidence>
<reference evidence="2 3" key="1">
    <citation type="submission" date="2019-04" db="EMBL/GenBank/DDBJ databases">
        <title>Taxonomy of novel Haliea sp. from mangrove soil of West Coast of India.</title>
        <authorList>
            <person name="Verma A."/>
            <person name="Kumar P."/>
            <person name="Krishnamurthi S."/>
        </authorList>
    </citation>
    <scope>NUCLEOTIDE SEQUENCE [LARGE SCALE GENOMIC DNA]</scope>
    <source>
        <strain evidence="2 3">SAOS-164</strain>
    </source>
</reference>
<organism evidence="2 3">
    <name type="scientific">Mangrovimicrobium sediminis</name>
    <dbReference type="NCBI Taxonomy" id="2562682"/>
    <lineage>
        <taxon>Bacteria</taxon>
        <taxon>Pseudomonadati</taxon>
        <taxon>Pseudomonadota</taxon>
        <taxon>Gammaproteobacteria</taxon>
        <taxon>Cellvibrionales</taxon>
        <taxon>Halieaceae</taxon>
        <taxon>Mangrovimicrobium</taxon>
    </lineage>
</organism>
<feature type="region of interest" description="Disordered" evidence="1">
    <location>
        <begin position="119"/>
        <end position="145"/>
    </location>
</feature>
<keyword evidence="3" id="KW-1185">Reference proteome</keyword>
<feature type="region of interest" description="Disordered" evidence="1">
    <location>
        <begin position="80"/>
        <end position="105"/>
    </location>
</feature>
<dbReference type="RefSeq" id="WP_135445983.1">
    <property type="nucleotide sequence ID" value="NZ_SRLE01000012.1"/>
</dbReference>
<evidence type="ECO:0000313" key="2">
    <source>
        <dbReference type="EMBL" id="TGD71939.1"/>
    </source>
</evidence>
<gene>
    <name evidence="2" type="ORF">E4634_17685</name>
</gene>